<comment type="subunit">
    <text evidence="9">LSm subunits form a heteromer with a doughnut shape.</text>
</comment>
<feature type="compositionally biased region" description="Basic and acidic residues" evidence="10">
    <location>
        <begin position="136"/>
        <end position="150"/>
    </location>
</feature>
<dbReference type="EMBL" id="FN649742">
    <property type="protein sequence ID" value="CBJ28042.1"/>
    <property type="molecule type" value="Genomic_DNA"/>
</dbReference>
<dbReference type="Gene3D" id="2.30.30.100">
    <property type="match status" value="1"/>
</dbReference>
<dbReference type="Pfam" id="PF01423">
    <property type="entry name" value="LSM"/>
    <property type="match status" value="1"/>
</dbReference>
<evidence type="ECO:0000256" key="1">
    <source>
        <dbReference type="ARBA" id="ARBA00004123"/>
    </source>
</evidence>
<name>D7G8J7_ECTSI</name>
<evidence type="ECO:0000313" key="13">
    <source>
        <dbReference type="Proteomes" id="UP000002630"/>
    </source>
</evidence>
<keyword evidence="4 9" id="KW-0747">Spliceosome</keyword>
<comment type="subcellular location">
    <subcellularLocation>
        <location evidence="1 9">Nucleus</location>
    </subcellularLocation>
</comment>
<dbReference type="PROSITE" id="PS52002">
    <property type="entry name" value="SM"/>
    <property type="match status" value="1"/>
</dbReference>
<feature type="compositionally biased region" description="Gly residues" evidence="10">
    <location>
        <begin position="151"/>
        <end position="165"/>
    </location>
</feature>
<gene>
    <name evidence="12" type="primary">LSm4</name>
    <name evidence="9" type="synonym">LSM4</name>
    <name evidence="12" type="ORF">Esi_0089_0105</name>
</gene>
<feature type="region of interest" description="Disordered" evidence="10">
    <location>
        <begin position="80"/>
        <end position="165"/>
    </location>
</feature>
<dbReference type="InterPro" id="IPR034101">
    <property type="entry name" value="Lsm4"/>
</dbReference>
<dbReference type="eggNOG" id="KOG3293">
    <property type="taxonomic scope" value="Eukaryota"/>
</dbReference>
<protein>
    <recommendedName>
        <fullName evidence="9">U6 snRNA-associated Sm-like protein LSm4</fullName>
    </recommendedName>
</protein>
<dbReference type="OMA" id="RGAFGNR"/>
<evidence type="ECO:0000313" key="12">
    <source>
        <dbReference type="EMBL" id="CBJ28042.1"/>
    </source>
</evidence>
<sequence>MLPLSLLKTAQGQPMLVELKNGDTYNGRLDNCDSWMNIKLKDVIFTSRDADKFVKMVEVYVRGNSIKYVTIPEEVLDMVQEEDLSKEKRAMGGRGRGRGRGGRDGGRGGGRGRGDGRGRGRGRGGRDGGRGGGGRGRGEGRGGGRGRGEGRGAAGRGDSGGRGRG</sequence>
<dbReference type="GO" id="GO:0000398">
    <property type="term" value="P:mRNA splicing, via spliceosome"/>
    <property type="evidence" value="ECO:0007669"/>
    <property type="project" value="InterPro"/>
</dbReference>
<evidence type="ECO:0000256" key="5">
    <source>
        <dbReference type="ARBA" id="ARBA00022884"/>
    </source>
</evidence>
<dbReference type="EMBL" id="FN649127">
    <property type="protein sequence ID" value="CBJ28042.1"/>
    <property type="molecule type" value="Genomic_DNA"/>
</dbReference>
<dbReference type="InParanoid" id="D7G8J7"/>
<evidence type="ECO:0000256" key="6">
    <source>
        <dbReference type="ARBA" id="ARBA00023187"/>
    </source>
</evidence>
<dbReference type="SUPFAM" id="SSF50182">
    <property type="entry name" value="Sm-like ribonucleoproteins"/>
    <property type="match status" value="1"/>
</dbReference>
<keyword evidence="13" id="KW-1185">Reference proteome</keyword>
<evidence type="ECO:0000256" key="8">
    <source>
        <dbReference type="ARBA" id="ARBA00023274"/>
    </source>
</evidence>
<keyword evidence="6 9" id="KW-0508">mRNA splicing</keyword>
<keyword evidence="7 9" id="KW-0539">Nucleus</keyword>
<dbReference type="PANTHER" id="PTHR23338">
    <property type="entry name" value="SMALL NUCLEAR RIBONUCLEOPROTEIN SM"/>
    <property type="match status" value="1"/>
</dbReference>
<dbReference type="SMART" id="SM00651">
    <property type="entry name" value="Sm"/>
    <property type="match status" value="1"/>
</dbReference>
<evidence type="ECO:0000256" key="2">
    <source>
        <dbReference type="ARBA" id="ARBA00006850"/>
    </source>
</evidence>
<dbReference type="AlphaFoldDB" id="D7G8J7"/>
<reference evidence="12 13" key="1">
    <citation type="journal article" date="2010" name="Nature">
        <title>The Ectocarpus genome and the independent evolution of multicellularity in brown algae.</title>
        <authorList>
            <person name="Cock J.M."/>
            <person name="Sterck L."/>
            <person name="Rouze P."/>
            <person name="Scornet D."/>
            <person name="Allen A.E."/>
            <person name="Amoutzias G."/>
            <person name="Anthouard V."/>
            <person name="Artiguenave F."/>
            <person name="Aury J.M."/>
            <person name="Badger J.H."/>
            <person name="Beszteri B."/>
            <person name="Billiau K."/>
            <person name="Bonnet E."/>
            <person name="Bothwell J.H."/>
            <person name="Bowler C."/>
            <person name="Boyen C."/>
            <person name="Brownlee C."/>
            <person name="Carrano C.J."/>
            <person name="Charrier B."/>
            <person name="Cho G.Y."/>
            <person name="Coelho S.M."/>
            <person name="Collen J."/>
            <person name="Corre E."/>
            <person name="Da Silva C."/>
            <person name="Delage L."/>
            <person name="Delaroque N."/>
            <person name="Dittami S.M."/>
            <person name="Doulbeau S."/>
            <person name="Elias M."/>
            <person name="Farnham G."/>
            <person name="Gachon C.M."/>
            <person name="Gschloessl B."/>
            <person name="Heesch S."/>
            <person name="Jabbari K."/>
            <person name="Jubin C."/>
            <person name="Kawai H."/>
            <person name="Kimura K."/>
            <person name="Kloareg B."/>
            <person name="Kupper F.C."/>
            <person name="Lang D."/>
            <person name="Le Bail A."/>
            <person name="Leblanc C."/>
            <person name="Lerouge P."/>
            <person name="Lohr M."/>
            <person name="Lopez P.J."/>
            <person name="Martens C."/>
            <person name="Maumus F."/>
            <person name="Michel G."/>
            <person name="Miranda-Saavedra D."/>
            <person name="Morales J."/>
            <person name="Moreau H."/>
            <person name="Motomura T."/>
            <person name="Nagasato C."/>
            <person name="Napoli C.A."/>
            <person name="Nelson D.R."/>
            <person name="Nyvall-Collen P."/>
            <person name="Peters A.F."/>
            <person name="Pommier C."/>
            <person name="Potin P."/>
            <person name="Poulain J."/>
            <person name="Quesneville H."/>
            <person name="Read B."/>
            <person name="Rensing S.A."/>
            <person name="Ritter A."/>
            <person name="Rousvoal S."/>
            <person name="Samanta M."/>
            <person name="Samson G."/>
            <person name="Schroeder D.C."/>
            <person name="Segurens B."/>
            <person name="Strittmatter M."/>
            <person name="Tonon T."/>
            <person name="Tregear J.W."/>
            <person name="Valentin K."/>
            <person name="von Dassow P."/>
            <person name="Yamagishi T."/>
            <person name="Van de Peer Y."/>
            <person name="Wincker P."/>
        </authorList>
    </citation>
    <scope>NUCLEOTIDE SEQUENCE [LARGE SCALE GENOMIC DNA]</scope>
    <source>
        <strain evidence="13">Ec32 / CCAP1310/4</strain>
    </source>
</reference>
<dbReference type="GO" id="GO:0000956">
    <property type="term" value="P:nuclear-transcribed mRNA catabolic process"/>
    <property type="evidence" value="ECO:0007669"/>
    <property type="project" value="UniProtKB-UniRule"/>
</dbReference>
<evidence type="ECO:0000256" key="4">
    <source>
        <dbReference type="ARBA" id="ARBA00022728"/>
    </source>
</evidence>
<evidence type="ECO:0000256" key="10">
    <source>
        <dbReference type="SAM" id="MobiDB-lite"/>
    </source>
</evidence>
<comment type="function">
    <text evidence="9">Binds specifically to the 3'-terminal U-tract of U6 snRNA.</text>
</comment>
<evidence type="ECO:0000259" key="11">
    <source>
        <dbReference type="PROSITE" id="PS52002"/>
    </source>
</evidence>
<dbReference type="GO" id="GO:0003723">
    <property type="term" value="F:RNA binding"/>
    <property type="evidence" value="ECO:0007669"/>
    <property type="project" value="UniProtKB-KW"/>
</dbReference>
<dbReference type="CDD" id="cd01723">
    <property type="entry name" value="LSm4"/>
    <property type="match status" value="1"/>
</dbReference>
<dbReference type="InterPro" id="IPR047575">
    <property type="entry name" value="Sm"/>
</dbReference>
<evidence type="ECO:0000256" key="3">
    <source>
        <dbReference type="ARBA" id="ARBA00022664"/>
    </source>
</evidence>
<dbReference type="STRING" id="2880.D7G8J7"/>
<dbReference type="OrthoDB" id="747253at2759"/>
<evidence type="ECO:0000256" key="9">
    <source>
        <dbReference type="RuleBase" id="RU365049"/>
    </source>
</evidence>
<comment type="similarity">
    <text evidence="2 9">Belongs to the snRNP Sm proteins family.</text>
</comment>
<feature type="compositionally biased region" description="Basic and acidic residues" evidence="10">
    <location>
        <begin position="101"/>
        <end position="129"/>
    </location>
</feature>
<organism evidence="12 13">
    <name type="scientific">Ectocarpus siliculosus</name>
    <name type="common">Brown alga</name>
    <name type="synonym">Conferva siliculosa</name>
    <dbReference type="NCBI Taxonomy" id="2880"/>
    <lineage>
        <taxon>Eukaryota</taxon>
        <taxon>Sar</taxon>
        <taxon>Stramenopiles</taxon>
        <taxon>Ochrophyta</taxon>
        <taxon>PX clade</taxon>
        <taxon>Phaeophyceae</taxon>
        <taxon>Ectocarpales</taxon>
        <taxon>Ectocarpaceae</taxon>
        <taxon>Ectocarpus</taxon>
    </lineage>
</organism>
<dbReference type="GO" id="GO:0005681">
    <property type="term" value="C:spliceosomal complex"/>
    <property type="evidence" value="ECO:0007669"/>
    <property type="project" value="UniProtKB-UniRule"/>
</dbReference>
<accession>D7G8J7</accession>
<keyword evidence="8 9" id="KW-0687">Ribonucleoprotein</keyword>
<keyword evidence="3 9" id="KW-0507">mRNA processing</keyword>
<dbReference type="Proteomes" id="UP000002630">
    <property type="component" value="Linkage Group LG17"/>
</dbReference>
<keyword evidence="5 9" id="KW-0694">RNA-binding</keyword>
<dbReference type="InterPro" id="IPR027141">
    <property type="entry name" value="LSm4/Sm_D1/D3"/>
</dbReference>
<feature type="domain" description="Sm" evidence="11">
    <location>
        <begin position="2"/>
        <end position="75"/>
    </location>
</feature>
<dbReference type="InterPro" id="IPR010920">
    <property type="entry name" value="LSM_dom_sf"/>
</dbReference>
<evidence type="ECO:0000256" key="7">
    <source>
        <dbReference type="ARBA" id="ARBA00023242"/>
    </source>
</evidence>
<dbReference type="FunCoup" id="D7G8J7">
    <property type="interactions" value="294"/>
</dbReference>
<dbReference type="InterPro" id="IPR001163">
    <property type="entry name" value="Sm_dom_euk/arc"/>
</dbReference>
<proteinExistence type="inferred from homology"/>